<reference evidence="3" key="1">
    <citation type="submission" date="2016-11" db="UniProtKB">
        <authorList>
            <consortium name="WormBaseParasite"/>
        </authorList>
    </citation>
    <scope>IDENTIFICATION</scope>
</reference>
<evidence type="ECO:0000313" key="2">
    <source>
        <dbReference type="Proteomes" id="UP000095287"/>
    </source>
</evidence>
<organism evidence="2 3">
    <name type="scientific">Steinernema glaseri</name>
    <dbReference type="NCBI Taxonomy" id="37863"/>
    <lineage>
        <taxon>Eukaryota</taxon>
        <taxon>Metazoa</taxon>
        <taxon>Ecdysozoa</taxon>
        <taxon>Nematoda</taxon>
        <taxon>Chromadorea</taxon>
        <taxon>Rhabditida</taxon>
        <taxon>Tylenchina</taxon>
        <taxon>Panagrolaimomorpha</taxon>
        <taxon>Strongyloidoidea</taxon>
        <taxon>Steinernematidae</taxon>
        <taxon>Steinernema</taxon>
    </lineage>
</organism>
<feature type="chain" id="PRO_5009311663" evidence="1">
    <location>
        <begin position="20"/>
        <end position="128"/>
    </location>
</feature>
<proteinExistence type="predicted"/>
<sequence>MILKMFFLLIYALVVLVLSASMELNTPLEGDHTDSVYLFDEEESTHTAFSFQNRDSYGYYSAASEFFDEHHFNEQIVLRRVGSEVLQEEKTKKGLNLKATLNELFMRKDMPSGVFEECFLEYNMALIE</sequence>
<keyword evidence="2" id="KW-1185">Reference proteome</keyword>
<name>A0A1I7Y3F4_9BILA</name>
<feature type="signal peptide" evidence="1">
    <location>
        <begin position="1"/>
        <end position="19"/>
    </location>
</feature>
<dbReference type="WBParaSite" id="L893_g12345.t1">
    <property type="protein sequence ID" value="L893_g12345.t1"/>
    <property type="gene ID" value="L893_g12345"/>
</dbReference>
<dbReference type="AlphaFoldDB" id="A0A1I7Y3F4"/>
<accession>A0A1I7Y3F4</accession>
<evidence type="ECO:0000313" key="3">
    <source>
        <dbReference type="WBParaSite" id="L893_g12345.t1"/>
    </source>
</evidence>
<keyword evidence="1" id="KW-0732">Signal</keyword>
<protein>
    <submittedName>
        <fullName evidence="3">Uncharacterized protein</fullName>
    </submittedName>
</protein>
<dbReference type="Proteomes" id="UP000095287">
    <property type="component" value="Unplaced"/>
</dbReference>
<evidence type="ECO:0000256" key="1">
    <source>
        <dbReference type="SAM" id="SignalP"/>
    </source>
</evidence>